<protein>
    <recommendedName>
        <fullName evidence="4">LIM zinc-binding domain-containing protein</fullName>
    </recommendedName>
</protein>
<name>A0A7N5K8Y3_AILME</name>
<dbReference type="PANTHER" id="PTHR24215:SF23">
    <property type="entry name" value="CYSTEINE AND GLYCINE-RICH PROTEIN 1"/>
    <property type="match status" value="1"/>
</dbReference>
<dbReference type="Gene3D" id="2.10.110.10">
    <property type="entry name" value="Cysteine Rich Protein"/>
    <property type="match status" value="1"/>
</dbReference>
<evidence type="ECO:0000313" key="3">
    <source>
        <dbReference type="Proteomes" id="UP000008912"/>
    </source>
</evidence>
<dbReference type="GO" id="GO:0060537">
    <property type="term" value="P:muscle tissue development"/>
    <property type="evidence" value="ECO:0007669"/>
    <property type="project" value="TreeGrafter"/>
</dbReference>
<keyword evidence="1" id="KW-0677">Repeat</keyword>
<proteinExistence type="predicted"/>
<dbReference type="PANTHER" id="PTHR24215">
    <property type="entry name" value="RHO-GTPASE-ACTIVATING PROTEIN LRG1"/>
    <property type="match status" value="1"/>
</dbReference>
<reference evidence="2" key="2">
    <citation type="submission" date="2025-08" db="UniProtKB">
        <authorList>
            <consortium name="Ensembl"/>
        </authorList>
    </citation>
    <scope>IDENTIFICATION</scope>
</reference>
<dbReference type="AlphaFoldDB" id="A0A7N5K8Y3"/>
<dbReference type="GO" id="GO:0008307">
    <property type="term" value="F:structural constituent of muscle"/>
    <property type="evidence" value="ECO:0007669"/>
    <property type="project" value="TreeGrafter"/>
</dbReference>
<sequence length="54" mass="6411">MPNWGGGKKCGVCQKTVYFAEEVQCEGNSFHKSCFLRDLLQVMLWEEIWTKRLW</sequence>
<evidence type="ECO:0000313" key="2">
    <source>
        <dbReference type="Ensembl" id="ENSAMEP00000034439.1"/>
    </source>
</evidence>
<evidence type="ECO:0000256" key="1">
    <source>
        <dbReference type="ARBA" id="ARBA00022737"/>
    </source>
</evidence>
<dbReference type="Ensembl" id="ENSAMET00000049243.1">
    <property type="protein sequence ID" value="ENSAMEP00000034439.1"/>
    <property type="gene ID" value="ENSAMEG00000023719.1"/>
</dbReference>
<organism evidence="2 3">
    <name type="scientific">Ailuropoda melanoleuca</name>
    <name type="common">Giant panda</name>
    <dbReference type="NCBI Taxonomy" id="9646"/>
    <lineage>
        <taxon>Eukaryota</taxon>
        <taxon>Metazoa</taxon>
        <taxon>Chordata</taxon>
        <taxon>Craniata</taxon>
        <taxon>Vertebrata</taxon>
        <taxon>Euteleostomi</taxon>
        <taxon>Mammalia</taxon>
        <taxon>Eutheria</taxon>
        <taxon>Laurasiatheria</taxon>
        <taxon>Carnivora</taxon>
        <taxon>Caniformia</taxon>
        <taxon>Ursidae</taxon>
        <taxon>Ailuropoda</taxon>
    </lineage>
</organism>
<dbReference type="SUPFAM" id="SSF57716">
    <property type="entry name" value="Glucocorticoid receptor-like (DNA-binding domain)"/>
    <property type="match status" value="1"/>
</dbReference>
<dbReference type="GeneTree" id="ENSGT00940000156777"/>
<dbReference type="InParanoid" id="A0A7N5K8Y3"/>
<dbReference type="GO" id="GO:0045214">
    <property type="term" value="P:sarcomere organization"/>
    <property type="evidence" value="ECO:0007669"/>
    <property type="project" value="TreeGrafter"/>
</dbReference>
<reference evidence="2 3" key="1">
    <citation type="journal article" date="2010" name="Nature">
        <title>The sequence and de novo assembly of the giant panda genome.</title>
        <authorList>
            <person name="Li R."/>
            <person name="Fan W."/>
            <person name="Tian G."/>
            <person name="Zhu H."/>
            <person name="He L."/>
            <person name="Cai J."/>
            <person name="Huang Q."/>
            <person name="Cai Q."/>
            <person name="Li B."/>
            <person name="Bai Y."/>
            <person name="Zhang Z."/>
            <person name="Zhang Y."/>
            <person name="Wang W."/>
            <person name="Li J."/>
            <person name="Wei F."/>
            <person name="Li H."/>
            <person name="Jian M."/>
            <person name="Li J."/>
            <person name="Zhang Z."/>
            <person name="Nielsen R."/>
            <person name="Li D."/>
            <person name="Gu W."/>
            <person name="Yang Z."/>
            <person name="Xuan Z."/>
            <person name="Ryder O.A."/>
            <person name="Leung F.C."/>
            <person name="Zhou Y."/>
            <person name="Cao J."/>
            <person name="Sun X."/>
            <person name="Fu Y."/>
            <person name="Fang X."/>
            <person name="Guo X."/>
            <person name="Wang B."/>
            <person name="Hou R."/>
            <person name="Shen F."/>
            <person name="Mu B."/>
            <person name="Ni P."/>
            <person name="Lin R."/>
            <person name="Qian W."/>
            <person name="Wang G."/>
            <person name="Yu C."/>
            <person name="Nie W."/>
            <person name="Wang J."/>
            <person name="Wu Z."/>
            <person name="Liang H."/>
            <person name="Min J."/>
            <person name="Wu Q."/>
            <person name="Cheng S."/>
            <person name="Ruan J."/>
            <person name="Wang M."/>
            <person name="Shi Z."/>
            <person name="Wen M."/>
            <person name="Liu B."/>
            <person name="Ren X."/>
            <person name="Zheng H."/>
            <person name="Dong D."/>
            <person name="Cook K."/>
            <person name="Shan G."/>
            <person name="Zhang H."/>
            <person name="Kosiol C."/>
            <person name="Xie X."/>
            <person name="Lu Z."/>
            <person name="Zheng H."/>
            <person name="Li Y."/>
            <person name="Steiner C.C."/>
            <person name="Lam T.T."/>
            <person name="Lin S."/>
            <person name="Zhang Q."/>
            <person name="Li G."/>
            <person name="Tian J."/>
            <person name="Gong T."/>
            <person name="Liu H."/>
            <person name="Zhang D."/>
            <person name="Fang L."/>
            <person name="Ye C."/>
            <person name="Zhang J."/>
            <person name="Hu W."/>
            <person name="Xu A."/>
            <person name="Ren Y."/>
            <person name="Zhang G."/>
            <person name="Bruford M.W."/>
            <person name="Li Q."/>
            <person name="Ma L."/>
            <person name="Guo Y."/>
            <person name="An N."/>
            <person name="Hu Y."/>
            <person name="Zheng Y."/>
            <person name="Shi Y."/>
            <person name="Li Z."/>
            <person name="Liu Q."/>
            <person name="Chen Y."/>
            <person name="Zhao J."/>
            <person name="Qu N."/>
            <person name="Zhao S."/>
            <person name="Tian F."/>
            <person name="Wang X."/>
            <person name="Wang H."/>
            <person name="Xu L."/>
            <person name="Liu X."/>
            <person name="Vinar T."/>
            <person name="Wang Y."/>
            <person name="Lam T.W."/>
            <person name="Yiu S.M."/>
            <person name="Liu S."/>
            <person name="Zhang H."/>
            <person name="Li D."/>
            <person name="Huang Y."/>
            <person name="Wang X."/>
            <person name="Yang G."/>
            <person name="Jiang Z."/>
            <person name="Wang J."/>
            <person name="Qin N."/>
            <person name="Li L."/>
            <person name="Li J."/>
            <person name="Bolund L."/>
            <person name="Kristiansen K."/>
            <person name="Wong G.K."/>
            <person name="Olson M."/>
            <person name="Zhang X."/>
            <person name="Li S."/>
            <person name="Yang H."/>
            <person name="Wang J."/>
            <person name="Wang J."/>
        </authorList>
    </citation>
    <scope>NUCLEOTIDE SEQUENCE [LARGE SCALE GENOMIC DNA]</scope>
</reference>
<accession>A0A7N5K8Y3</accession>
<dbReference type="GO" id="GO:0030018">
    <property type="term" value="C:Z disc"/>
    <property type="evidence" value="ECO:0007669"/>
    <property type="project" value="TreeGrafter"/>
</dbReference>
<dbReference type="GO" id="GO:0005634">
    <property type="term" value="C:nucleus"/>
    <property type="evidence" value="ECO:0007669"/>
    <property type="project" value="TreeGrafter"/>
</dbReference>
<dbReference type="Proteomes" id="UP000008912">
    <property type="component" value="Unassembled WGS sequence"/>
</dbReference>
<keyword evidence="3" id="KW-1185">Reference proteome</keyword>
<evidence type="ECO:0008006" key="4">
    <source>
        <dbReference type="Google" id="ProtNLM"/>
    </source>
</evidence>
<reference evidence="2" key="3">
    <citation type="submission" date="2025-09" db="UniProtKB">
        <authorList>
            <consortium name="Ensembl"/>
        </authorList>
    </citation>
    <scope>IDENTIFICATION</scope>
</reference>
<dbReference type="GO" id="GO:0042805">
    <property type="term" value="F:actinin binding"/>
    <property type="evidence" value="ECO:0007669"/>
    <property type="project" value="TreeGrafter"/>
</dbReference>